<dbReference type="GO" id="GO:0030424">
    <property type="term" value="C:axon"/>
    <property type="evidence" value="ECO:0007669"/>
    <property type="project" value="TreeGrafter"/>
</dbReference>
<dbReference type="InterPro" id="IPR036116">
    <property type="entry name" value="FN3_sf"/>
</dbReference>
<dbReference type="PROSITE" id="PS50835">
    <property type="entry name" value="IG_LIKE"/>
    <property type="match status" value="5"/>
</dbReference>
<protein>
    <submittedName>
        <fullName evidence="9">Contactin</fullName>
    </submittedName>
</protein>
<keyword evidence="4" id="KW-1133">Transmembrane helix</keyword>
<feature type="chain" id="PRO_5007050902" evidence="5">
    <location>
        <begin position="22"/>
        <end position="1318"/>
    </location>
</feature>
<dbReference type="CDD" id="cd00037">
    <property type="entry name" value="CLECT"/>
    <property type="match status" value="1"/>
</dbReference>
<feature type="domain" description="Fibronectin type-III" evidence="8">
    <location>
        <begin position="952"/>
        <end position="1062"/>
    </location>
</feature>
<feature type="domain" description="Ig-like" evidence="7">
    <location>
        <begin position="740"/>
        <end position="844"/>
    </location>
</feature>
<dbReference type="InterPro" id="IPR016187">
    <property type="entry name" value="CTDL_fold"/>
</dbReference>
<dbReference type="PANTHER" id="PTHR44170:SF6">
    <property type="entry name" value="CONTACTIN"/>
    <property type="match status" value="1"/>
</dbReference>
<feature type="domain" description="C-type lectin" evidence="6">
    <location>
        <begin position="46"/>
        <end position="181"/>
    </location>
</feature>
<evidence type="ECO:0000313" key="9">
    <source>
        <dbReference type="EMBL" id="JAP46669.1"/>
    </source>
</evidence>
<feature type="domain" description="Fibronectin type-III" evidence="8">
    <location>
        <begin position="1067"/>
        <end position="1173"/>
    </location>
</feature>
<dbReference type="SUPFAM" id="SSF48726">
    <property type="entry name" value="Immunoglobulin"/>
    <property type="match status" value="5"/>
</dbReference>
<dbReference type="Pfam" id="PF13927">
    <property type="entry name" value="Ig_3"/>
    <property type="match status" value="2"/>
</dbReference>
<organism evidence="9">
    <name type="scientific">Schistocephalus solidus</name>
    <name type="common">Tapeworm</name>
    <dbReference type="NCBI Taxonomy" id="70667"/>
    <lineage>
        <taxon>Eukaryota</taxon>
        <taxon>Metazoa</taxon>
        <taxon>Spiralia</taxon>
        <taxon>Lophotrochozoa</taxon>
        <taxon>Platyhelminthes</taxon>
        <taxon>Cestoda</taxon>
        <taxon>Eucestoda</taxon>
        <taxon>Diphyllobothriidea</taxon>
        <taxon>Diphyllobothriidae</taxon>
        <taxon>Schistocephalus</taxon>
    </lineage>
</organism>
<sequence>MTYFWIAQIGFLFSCCDFGGANTNAWSGCPQDRHSQSVCPNGWISFEAACYVFISFPTATFANAQTGCTSRGALLLNIQTMEQHRFVSDWLQANALDRAMRWFTAGTMLNSPFGEFIWTGYPVESRNIPPNLYSLWFDKPPTAADQPTYPVERNKLVYGTNGTAWGWYIDVPSQARGYICQAKSLFANKLLPQSNPIDYGQMDSNNIYRGPCFVEQPVDAWFVPGIVVENFVAFGCFANGNPAPNYRWYKIGFISGQSIVVPKRTLVEPLLSPTGRISISGGNLIIHQPQASTDSEYYQCEAYNDFGSILSRTAKIVFGQLETFPKHPRKRRVALAYQSVTIPCDPPAHSPRDSLIYAFYMKKDSGLEPVVLPARPGVFVSQAQALIGFSEATTQDSGIYVCMITMHQLGSRLSDSPKSPDMPLTVLESNQRIQEPRIYDSFPAIWPSDPVRGQTVRIECFAGGSVQSGPLEYTWRRLDGKPIPIEVYKEFNRVLEFSQIQPEDQGVYECKVTDSMGSQAQPKSVSLQIKAWPYFIKTASDTIVSIGETVVMVCEAAGIPEPIQMWYKNGESVSELLAQGKLDSARYTLMDGTTGPASLQISQTIQADSAMFNCLAVNSLGSEASSGELRVLAFAPTFQKNPMVPVDGMVGQSAVMVCQPEAAPAPTISWFFQGNAITPLSSQMDPNTGEITCPGTYCSLPNGNLLVFALTKVQAGLYACRAENQFGSAKTSAYLDVIDPLVVILRPHNMIVEVNSTVIVPCRAQAVPSLDVNYAWFYEDVEIKFDRLDLDARRYEKTQFFRPFDRNYGFLHIVNIQMSDAGRYACEIQTPLSKQREEGYVLVAGPPGPCAGVEAATVPGTELVVVNWTKGADHLFPTLFYQIEAQVDDGPWIMVVSRLNESASIQLDKVSNRRTTTIANLYSNILYRLRVRAANVKGIGEPSAASRGIITLPKPPTKVVQNVSGGGGKHGTLVVRWEPLPYYEHNGNSFHYVVRWRAKEDLEYTDTVVYNPMVVENDTKVQLTITLAEERFYKPYVVSVRGVNEIGPGPESDPMIIMSAARVPTNAPRNPQASMLNASALGVTWDPPLLSPEEGPVSGYRILYWRRGVECLSLASDIERWEQGQRLTLYGDVTSGTIIGLDSDSYYCIAVQSFNTAGDSPPSSFTEQTTYKLAPQSFPTMVVLNSTEYPRTVLLNWIGVQTTGNEESVLGYKIRYWLAGANFKETHKDIDVGMRTYGFIQRLEVNKRYNVRIFAYSRGGVGKMSSPLVQFQMIPKRFCVPGASWDGPDMRYNFVCAGTKAFVSTTVLMLTLYFLLFP</sequence>
<keyword evidence="4" id="KW-0812">Transmembrane</keyword>
<dbReference type="SMART" id="SM00408">
    <property type="entry name" value="IGc2"/>
    <property type="match status" value="5"/>
</dbReference>
<feature type="domain" description="Fibronectin type-III" evidence="8">
    <location>
        <begin position="1175"/>
        <end position="1277"/>
    </location>
</feature>
<evidence type="ECO:0000256" key="3">
    <source>
        <dbReference type="ARBA" id="ARBA00023319"/>
    </source>
</evidence>
<dbReference type="EMBL" id="GEEE01016556">
    <property type="protein sequence ID" value="JAP46669.1"/>
    <property type="molecule type" value="Transcribed_RNA"/>
</dbReference>
<evidence type="ECO:0000256" key="2">
    <source>
        <dbReference type="ARBA" id="ARBA00023157"/>
    </source>
</evidence>
<keyword evidence="3" id="KW-0393">Immunoglobulin domain</keyword>
<keyword evidence="1" id="KW-0677">Repeat</keyword>
<dbReference type="InterPro" id="IPR003961">
    <property type="entry name" value="FN3_dom"/>
</dbReference>
<dbReference type="InterPro" id="IPR003598">
    <property type="entry name" value="Ig_sub2"/>
</dbReference>
<dbReference type="InterPro" id="IPR013098">
    <property type="entry name" value="Ig_I-set"/>
</dbReference>
<dbReference type="SUPFAM" id="SSF56436">
    <property type="entry name" value="C-type lectin-like"/>
    <property type="match status" value="1"/>
</dbReference>
<evidence type="ECO:0000256" key="4">
    <source>
        <dbReference type="SAM" id="Phobius"/>
    </source>
</evidence>
<dbReference type="InterPro" id="IPR001304">
    <property type="entry name" value="C-type_lectin-like"/>
</dbReference>
<dbReference type="InterPro" id="IPR007110">
    <property type="entry name" value="Ig-like_dom"/>
</dbReference>
<dbReference type="GO" id="GO:0098609">
    <property type="term" value="P:cell-cell adhesion"/>
    <property type="evidence" value="ECO:0007669"/>
    <property type="project" value="TreeGrafter"/>
</dbReference>
<proteinExistence type="predicted"/>
<dbReference type="InterPro" id="IPR016186">
    <property type="entry name" value="C-type_lectin-like/link_sf"/>
</dbReference>
<feature type="signal peptide" evidence="5">
    <location>
        <begin position="1"/>
        <end position="21"/>
    </location>
</feature>
<dbReference type="CDD" id="cd00063">
    <property type="entry name" value="FN3"/>
    <property type="match status" value="4"/>
</dbReference>
<evidence type="ECO:0000259" key="7">
    <source>
        <dbReference type="PROSITE" id="PS50835"/>
    </source>
</evidence>
<dbReference type="FunFam" id="2.60.40.10:FF:000032">
    <property type="entry name" value="palladin isoform X1"/>
    <property type="match status" value="1"/>
</dbReference>
<dbReference type="Pfam" id="PF07679">
    <property type="entry name" value="I-set"/>
    <property type="match status" value="1"/>
</dbReference>
<dbReference type="PROSITE" id="PS50853">
    <property type="entry name" value="FN3"/>
    <property type="match status" value="3"/>
</dbReference>
<dbReference type="FunFam" id="2.60.40.10:FF:000035">
    <property type="entry name" value="Contactin 1"/>
    <property type="match status" value="1"/>
</dbReference>
<accession>A0A0X3P439</accession>
<dbReference type="Pfam" id="PF00041">
    <property type="entry name" value="fn3"/>
    <property type="match status" value="2"/>
</dbReference>
<name>A0A0X3P439_SCHSO</name>
<dbReference type="PANTHER" id="PTHR44170">
    <property type="entry name" value="PROTEIN SIDEKICK"/>
    <property type="match status" value="1"/>
</dbReference>
<dbReference type="InterPro" id="IPR036179">
    <property type="entry name" value="Ig-like_dom_sf"/>
</dbReference>
<dbReference type="GO" id="GO:0005886">
    <property type="term" value="C:plasma membrane"/>
    <property type="evidence" value="ECO:0007669"/>
    <property type="project" value="TreeGrafter"/>
</dbReference>
<dbReference type="Gene3D" id="2.60.40.10">
    <property type="entry name" value="Immunoglobulins"/>
    <property type="match status" value="10"/>
</dbReference>
<feature type="domain" description="Ig-like" evidence="7">
    <location>
        <begin position="211"/>
        <end position="317"/>
    </location>
</feature>
<keyword evidence="5" id="KW-0732">Signal</keyword>
<feature type="transmembrane region" description="Helical" evidence="4">
    <location>
        <begin position="1301"/>
        <end position="1317"/>
    </location>
</feature>
<keyword evidence="4" id="KW-0472">Membrane</keyword>
<evidence type="ECO:0000256" key="5">
    <source>
        <dbReference type="SAM" id="SignalP"/>
    </source>
</evidence>
<evidence type="ECO:0000259" key="6">
    <source>
        <dbReference type="PROSITE" id="PS50041"/>
    </source>
</evidence>
<reference evidence="9" key="1">
    <citation type="submission" date="2016-01" db="EMBL/GenBank/DDBJ databases">
        <title>Reference transcriptome for the parasite Schistocephalus solidus: insights into the molecular evolution of parasitism.</title>
        <authorList>
            <person name="Hebert F.O."/>
            <person name="Grambauer S."/>
            <person name="Barber I."/>
            <person name="Landry C.R."/>
            <person name="Aubin-Horth N."/>
        </authorList>
    </citation>
    <scope>NUCLEOTIDE SEQUENCE</scope>
</reference>
<feature type="domain" description="Ig-like" evidence="7">
    <location>
        <begin position="636"/>
        <end position="736"/>
    </location>
</feature>
<dbReference type="SMART" id="SM00409">
    <property type="entry name" value="IG"/>
    <property type="match status" value="5"/>
</dbReference>
<dbReference type="FunFam" id="2.60.40.10:FF:000028">
    <property type="entry name" value="Neuronal cell adhesion molecule"/>
    <property type="match status" value="1"/>
</dbReference>
<evidence type="ECO:0000259" key="8">
    <source>
        <dbReference type="PROSITE" id="PS50853"/>
    </source>
</evidence>
<dbReference type="InterPro" id="IPR003599">
    <property type="entry name" value="Ig_sub"/>
</dbReference>
<dbReference type="Gene3D" id="3.10.100.10">
    <property type="entry name" value="Mannose-Binding Protein A, subunit A"/>
    <property type="match status" value="1"/>
</dbReference>
<dbReference type="InterPro" id="IPR013783">
    <property type="entry name" value="Ig-like_fold"/>
</dbReference>
<feature type="domain" description="Ig-like" evidence="7">
    <location>
        <begin position="533"/>
        <end position="630"/>
    </location>
</feature>
<keyword evidence="2" id="KW-1015">Disulfide bond</keyword>
<evidence type="ECO:0000256" key="1">
    <source>
        <dbReference type="ARBA" id="ARBA00022737"/>
    </source>
</evidence>
<dbReference type="PROSITE" id="PS50041">
    <property type="entry name" value="C_TYPE_LECTIN_2"/>
    <property type="match status" value="1"/>
</dbReference>
<feature type="domain" description="Ig-like" evidence="7">
    <location>
        <begin position="436"/>
        <end position="526"/>
    </location>
</feature>
<dbReference type="SMART" id="SM00060">
    <property type="entry name" value="FN3"/>
    <property type="match status" value="4"/>
</dbReference>
<dbReference type="SUPFAM" id="SSF49265">
    <property type="entry name" value="Fibronectin type III"/>
    <property type="match status" value="2"/>
</dbReference>
<dbReference type="GO" id="GO:0007411">
    <property type="term" value="P:axon guidance"/>
    <property type="evidence" value="ECO:0007669"/>
    <property type="project" value="TreeGrafter"/>
</dbReference>
<dbReference type="SMART" id="SM00034">
    <property type="entry name" value="CLECT"/>
    <property type="match status" value="1"/>
</dbReference>
<gene>
    <name evidence="9" type="primary">CONT</name>
    <name evidence="9" type="ORF">TR160842</name>
</gene>